<accession>A7F2H6</accession>
<name>A7F2H6_SCLS1</name>
<gene>
    <name evidence="1" type="ORF">SS1G_12123</name>
</gene>
<dbReference type="EMBL" id="CH476639">
    <property type="protein sequence ID" value="EDN95918.1"/>
    <property type="molecule type" value="Genomic_DNA"/>
</dbReference>
<dbReference type="AlphaFoldDB" id="A7F2H6"/>
<sequence length="245" mass="26076">MCFEVLRFPYMKQFESIVIGEYQTLNLRQETRAPKITPSSQLLGVVSCMKLDMSDIMMIDKRSFLKGLEISDLRPLIFLLSAVYASPLPDKEKAAATANSTVAGSVLTASTYNDFQISSGTAGTAQDEANALFKAIDMNNLAAVSASDLKIINGIHDAAENAETDAFNPAIEAASGDDATALQNGKIKNKVLKLTAEVLGIQVKAAQGGDDSDLEAEQKKLANNVKLDIASEGETSTAVSFDATS</sequence>
<reference evidence="2" key="1">
    <citation type="journal article" date="2011" name="PLoS Genet.">
        <title>Genomic analysis of the necrotrophic fungal pathogens Sclerotinia sclerotiorum and Botrytis cinerea.</title>
        <authorList>
            <person name="Amselem J."/>
            <person name="Cuomo C.A."/>
            <person name="van Kan J.A."/>
            <person name="Viaud M."/>
            <person name="Benito E.P."/>
            <person name="Couloux A."/>
            <person name="Coutinho P.M."/>
            <person name="de Vries R.P."/>
            <person name="Dyer P.S."/>
            <person name="Fillinger S."/>
            <person name="Fournier E."/>
            <person name="Gout L."/>
            <person name="Hahn M."/>
            <person name="Kohn L."/>
            <person name="Lapalu N."/>
            <person name="Plummer K.M."/>
            <person name="Pradier J.M."/>
            <person name="Quevillon E."/>
            <person name="Sharon A."/>
            <person name="Simon A."/>
            <person name="ten Have A."/>
            <person name="Tudzynski B."/>
            <person name="Tudzynski P."/>
            <person name="Wincker P."/>
            <person name="Andrew M."/>
            <person name="Anthouard V."/>
            <person name="Beever R.E."/>
            <person name="Beffa R."/>
            <person name="Benoit I."/>
            <person name="Bouzid O."/>
            <person name="Brault B."/>
            <person name="Chen Z."/>
            <person name="Choquer M."/>
            <person name="Collemare J."/>
            <person name="Cotton P."/>
            <person name="Danchin E.G."/>
            <person name="Da Silva C."/>
            <person name="Gautier A."/>
            <person name="Giraud C."/>
            <person name="Giraud T."/>
            <person name="Gonzalez C."/>
            <person name="Grossetete S."/>
            <person name="Guldener U."/>
            <person name="Henrissat B."/>
            <person name="Howlett B.J."/>
            <person name="Kodira C."/>
            <person name="Kretschmer M."/>
            <person name="Lappartient A."/>
            <person name="Leroch M."/>
            <person name="Levis C."/>
            <person name="Mauceli E."/>
            <person name="Neuveglise C."/>
            <person name="Oeser B."/>
            <person name="Pearson M."/>
            <person name="Poulain J."/>
            <person name="Poussereau N."/>
            <person name="Quesneville H."/>
            <person name="Rascle C."/>
            <person name="Schumacher J."/>
            <person name="Segurens B."/>
            <person name="Sexton A."/>
            <person name="Silva E."/>
            <person name="Sirven C."/>
            <person name="Soanes D.M."/>
            <person name="Talbot N.J."/>
            <person name="Templeton M."/>
            <person name="Yandava C."/>
            <person name="Yarden O."/>
            <person name="Zeng Q."/>
            <person name="Rollins J.A."/>
            <person name="Lebrun M.H."/>
            <person name="Dickman M."/>
        </authorList>
    </citation>
    <scope>NUCLEOTIDE SEQUENCE [LARGE SCALE GENOMIC DNA]</scope>
    <source>
        <strain evidence="2">ATCC 18683 / 1980 / Ss-1</strain>
    </source>
</reference>
<evidence type="ECO:0000313" key="2">
    <source>
        <dbReference type="Proteomes" id="UP000001312"/>
    </source>
</evidence>
<organism evidence="1 2">
    <name type="scientific">Sclerotinia sclerotiorum (strain ATCC 18683 / 1980 / Ss-1)</name>
    <name type="common">White mold</name>
    <name type="synonym">Whetzelinia sclerotiorum</name>
    <dbReference type="NCBI Taxonomy" id="665079"/>
    <lineage>
        <taxon>Eukaryota</taxon>
        <taxon>Fungi</taxon>
        <taxon>Dikarya</taxon>
        <taxon>Ascomycota</taxon>
        <taxon>Pezizomycotina</taxon>
        <taxon>Leotiomycetes</taxon>
        <taxon>Helotiales</taxon>
        <taxon>Sclerotiniaceae</taxon>
        <taxon>Sclerotinia</taxon>
    </lineage>
</organism>
<dbReference type="KEGG" id="ssl:SS1G_12123"/>
<dbReference type="RefSeq" id="XP_001587094.1">
    <property type="nucleotide sequence ID" value="XM_001587044.1"/>
</dbReference>
<dbReference type="Proteomes" id="UP000001312">
    <property type="component" value="Unassembled WGS sequence"/>
</dbReference>
<dbReference type="PANTHER" id="PTHR38849:SF1">
    <property type="entry name" value="SMALL SECRETED PROTEIN"/>
    <property type="match status" value="1"/>
</dbReference>
<dbReference type="InParanoid" id="A7F2H6"/>
<evidence type="ECO:0000313" key="1">
    <source>
        <dbReference type="EMBL" id="EDN95918.1"/>
    </source>
</evidence>
<dbReference type="eggNOG" id="ENOG502SA5Y">
    <property type="taxonomic scope" value="Eukaryota"/>
</dbReference>
<dbReference type="OMA" id="MYFQSFA"/>
<dbReference type="HOGENOM" id="CLU_095023_1_0_1"/>
<proteinExistence type="predicted"/>
<protein>
    <submittedName>
        <fullName evidence="1">Uncharacterized protein</fullName>
    </submittedName>
</protein>
<keyword evidence="2" id="KW-1185">Reference proteome</keyword>
<dbReference type="PANTHER" id="PTHR38849">
    <property type="entry name" value="SMALL SECRETED PROTEIN"/>
    <property type="match status" value="1"/>
</dbReference>
<dbReference type="GeneID" id="5483301"/>